<evidence type="ECO:0000313" key="1">
    <source>
        <dbReference type="EMBL" id="QHA01302.1"/>
    </source>
</evidence>
<organism evidence="1 2">
    <name type="scientific">Dehalobacter restrictus</name>
    <dbReference type="NCBI Taxonomy" id="55583"/>
    <lineage>
        <taxon>Bacteria</taxon>
        <taxon>Bacillati</taxon>
        <taxon>Bacillota</taxon>
        <taxon>Clostridia</taxon>
        <taxon>Eubacteriales</taxon>
        <taxon>Desulfitobacteriaceae</taxon>
        <taxon>Dehalobacter</taxon>
    </lineage>
</organism>
<name>A0A857DLH3_9FIRM</name>
<sequence length="73" mass="6890">MINAISKMTKAMINTGEKIKKLIIRNKLAKTTPAINPGIKPITGGGGTGGIGGTGGCGGTGGIGGKGGPGGKG</sequence>
<proteinExistence type="predicted"/>
<protein>
    <submittedName>
        <fullName evidence="1">Uncharacterized protein</fullName>
    </submittedName>
</protein>
<dbReference type="Proteomes" id="UP000430508">
    <property type="component" value="Chromosome"/>
</dbReference>
<reference evidence="1 2" key="1">
    <citation type="submission" date="2019-12" db="EMBL/GenBank/DDBJ databases">
        <title>Sequence classification of anaerobic respiratory reductive dehalogenases: First we see many, then we see few.</title>
        <authorList>
            <person name="Molenda O."/>
            <person name="Puentes Jacome L.A."/>
            <person name="Cao X."/>
            <person name="Nesbo C.L."/>
            <person name="Tang S."/>
            <person name="Morson N."/>
            <person name="Patron J."/>
            <person name="Lomheim L."/>
            <person name="Wishart D.S."/>
            <person name="Edwards E.A."/>
        </authorList>
    </citation>
    <scope>NUCLEOTIDE SEQUENCE [LARGE SCALE GENOMIC DNA]</scope>
    <source>
        <strain evidence="1 2">12DCA</strain>
    </source>
</reference>
<accession>A0A857DLH3</accession>
<dbReference type="EMBL" id="CP046996">
    <property type="protein sequence ID" value="QHA01302.1"/>
    <property type="molecule type" value="Genomic_DNA"/>
</dbReference>
<dbReference type="AlphaFoldDB" id="A0A857DLH3"/>
<gene>
    <name evidence="1" type="ORF">GQ588_11950</name>
</gene>
<dbReference type="RefSeq" id="WP_025206043.1">
    <property type="nucleotide sequence ID" value="NZ_CP046996.1"/>
</dbReference>
<evidence type="ECO:0000313" key="2">
    <source>
        <dbReference type="Proteomes" id="UP000430508"/>
    </source>
</evidence>